<dbReference type="AlphaFoldDB" id="C5CFB1"/>
<dbReference type="OrthoDB" id="1805474at2"/>
<dbReference type="GO" id="GO:0043571">
    <property type="term" value="P:maintenance of CRISPR repeat elements"/>
    <property type="evidence" value="ECO:0007669"/>
    <property type="project" value="InterPro"/>
</dbReference>
<reference evidence="2 3" key="1">
    <citation type="submission" date="2009-06" db="EMBL/GenBank/DDBJ databases">
        <title>Complete sequence of Thermotogales bacterium TBF 19.5.1.</title>
        <authorList>
            <consortium name="US DOE Joint Genome Institute"/>
            <person name="Lucas S."/>
            <person name="Copeland A."/>
            <person name="Lapidus A."/>
            <person name="Glavina del Rio T."/>
            <person name="Tice H."/>
            <person name="Bruce D."/>
            <person name="Goodwin L."/>
            <person name="Pitluck S."/>
            <person name="Chertkov O."/>
            <person name="Brettin T."/>
            <person name="Detter J.C."/>
            <person name="Han C."/>
            <person name="Schmutz J."/>
            <person name="Larimer F."/>
            <person name="Land M."/>
            <person name="Hauser L."/>
            <person name="Kyrpides N."/>
            <person name="Ovchinnikova G."/>
            <person name="Noll K."/>
        </authorList>
    </citation>
    <scope>NUCLEOTIDE SEQUENCE [LARGE SCALE GENOMIC DNA]</scope>
    <source>
        <strain evidence="3">ATCC BAA-1733 / DSM 21960 / TBF 19.5.1</strain>
    </source>
</reference>
<dbReference type="InterPro" id="IPR013422">
    <property type="entry name" value="CRISPR-assoc_prot_Cas5_N"/>
</dbReference>
<dbReference type="NCBIfam" id="TIGR02592">
    <property type="entry name" value="cas_Cas5h"/>
    <property type="match status" value="1"/>
</dbReference>
<dbReference type="InterPro" id="IPR021124">
    <property type="entry name" value="CRISPR-assoc_prot_Cas5"/>
</dbReference>
<dbReference type="EMBL" id="CP001634">
    <property type="protein sequence ID" value="ACR79388.1"/>
    <property type="molecule type" value="Genomic_DNA"/>
</dbReference>
<dbReference type="Pfam" id="PF09704">
    <property type="entry name" value="Cas_Cas5d"/>
    <property type="match status" value="1"/>
</dbReference>
<protein>
    <submittedName>
        <fullName evidence="2">CRISPR-associated protein Cas5, Hmari subtype</fullName>
    </submittedName>
</protein>
<dbReference type="STRING" id="521045.Kole_0672"/>
<dbReference type="eggNOG" id="COG1688">
    <property type="taxonomic scope" value="Bacteria"/>
</dbReference>
<gene>
    <name evidence="2" type="ordered locus">Kole_0672</name>
</gene>
<name>C5CFB1_KOSOT</name>
<dbReference type="NCBIfam" id="TIGR02593">
    <property type="entry name" value="CRISPR_cas5"/>
    <property type="match status" value="1"/>
</dbReference>
<dbReference type="RefSeq" id="WP_015868054.1">
    <property type="nucleotide sequence ID" value="NC_012785.1"/>
</dbReference>
<evidence type="ECO:0000256" key="1">
    <source>
        <dbReference type="ARBA" id="ARBA00023118"/>
    </source>
</evidence>
<evidence type="ECO:0000313" key="3">
    <source>
        <dbReference type="Proteomes" id="UP000002382"/>
    </source>
</evidence>
<dbReference type="KEGG" id="kol:Kole_0672"/>
<dbReference type="Proteomes" id="UP000002382">
    <property type="component" value="Chromosome"/>
</dbReference>
<dbReference type="Gene3D" id="3.30.70.2660">
    <property type="match status" value="1"/>
</dbReference>
<dbReference type="GO" id="GO:0051607">
    <property type="term" value="P:defense response to virus"/>
    <property type="evidence" value="ECO:0007669"/>
    <property type="project" value="UniProtKB-KW"/>
</dbReference>
<sequence>MKVLVLDISSDYAHFRKPYTTTSALTYSIPPRTAVLGIIGSILGISSGGFGKSEHSKFFETNNVKTGVRLLTSIKKTTFNLKYLHTKNGGSILVPVECVVSPIYRIYVSGNEDFLAKLESVVKNKECYYTPYLGISEFLASVSYVGFFEGKRVDEIPTLVDSVIYLFDKGEIKFESGLNLFHETHAVRMDCERKVQEYSEIVYEENGKKIQLLKKSEKTSVISLVIGEQKEVIMLV</sequence>
<dbReference type="InterPro" id="IPR013421">
    <property type="entry name" value="CRISPR-assoc_prot_Cas5_HALMA"/>
</dbReference>
<proteinExistence type="predicted"/>
<dbReference type="HOGENOM" id="CLU_090888_1_0_0"/>
<keyword evidence="3" id="KW-1185">Reference proteome</keyword>
<reference evidence="2 3" key="2">
    <citation type="journal article" date="2011" name="J. Bacteriol.">
        <title>Genome Sequence of Kosmotoga olearia Strain TBF 19.5.1, a Thermophilic Bacterium with a Wide Growth Temperature Range, Isolated from the Troll B Oil Platform in the North Sea.</title>
        <authorList>
            <person name="Swithers K.S."/>
            <person name="Dipippo J.L."/>
            <person name="Bruce D.C."/>
            <person name="Detter C."/>
            <person name="Tapia R."/>
            <person name="Han S."/>
            <person name="Goodwin L.A."/>
            <person name="Han J."/>
            <person name="Woyke T."/>
            <person name="Pitluck S."/>
            <person name="Pennacchio L."/>
            <person name="Nolan M."/>
            <person name="Mikhailova N."/>
            <person name="Land M.L."/>
            <person name="Nesbo C.L."/>
            <person name="Gogarten J.P."/>
            <person name="Noll K.M."/>
        </authorList>
    </citation>
    <scope>NUCLEOTIDE SEQUENCE [LARGE SCALE GENOMIC DNA]</scope>
    <source>
        <strain evidence="3">ATCC BAA-1733 / DSM 21960 / TBF 19.5.1</strain>
    </source>
</reference>
<accession>C5CFB1</accession>
<organism evidence="2 3">
    <name type="scientific">Kosmotoga olearia (strain ATCC BAA-1733 / DSM 21960 / TBF 19.5.1)</name>
    <dbReference type="NCBI Taxonomy" id="521045"/>
    <lineage>
        <taxon>Bacteria</taxon>
        <taxon>Thermotogati</taxon>
        <taxon>Thermotogota</taxon>
        <taxon>Thermotogae</taxon>
        <taxon>Kosmotogales</taxon>
        <taxon>Kosmotogaceae</taxon>
        <taxon>Kosmotoga</taxon>
    </lineage>
</organism>
<keyword evidence="1" id="KW-0051">Antiviral defense</keyword>
<evidence type="ECO:0000313" key="2">
    <source>
        <dbReference type="EMBL" id="ACR79388.1"/>
    </source>
</evidence>